<feature type="transmembrane region" description="Helical" evidence="1">
    <location>
        <begin position="63"/>
        <end position="87"/>
    </location>
</feature>
<dbReference type="Pfam" id="PF18936">
    <property type="entry name" value="DUF5684"/>
    <property type="match status" value="1"/>
</dbReference>
<feature type="transmembrane region" description="Helical" evidence="1">
    <location>
        <begin position="41"/>
        <end position="57"/>
    </location>
</feature>
<evidence type="ECO:0000313" key="2">
    <source>
        <dbReference type="EMBL" id="MCY6370117.1"/>
    </source>
</evidence>
<evidence type="ECO:0000256" key="1">
    <source>
        <dbReference type="SAM" id="Phobius"/>
    </source>
</evidence>
<organism evidence="2 3">
    <name type="scientific">Clostridium ganghwense</name>
    <dbReference type="NCBI Taxonomy" id="312089"/>
    <lineage>
        <taxon>Bacteria</taxon>
        <taxon>Bacillati</taxon>
        <taxon>Bacillota</taxon>
        <taxon>Clostridia</taxon>
        <taxon>Eubacteriales</taxon>
        <taxon>Clostridiaceae</taxon>
        <taxon>Clostridium</taxon>
    </lineage>
</organism>
<evidence type="ECO:0000313" key="3">
    <source>
        <dbReference type="Proteomes" id="UP001079657"/>
    </source>
</evidence>
<keyword evidence="1" id="KW-1133">Transmembrane helix</keyword>
<gene>
    <name evidence="2" type="ORF">OXH55_05680</name>
</gene>
<keyword evidence="3" id="KW-1185">Reference proteome</keyword>
<dbReference type="InterPro" id="IPR043739">
    <property type="entry name" value="DUF5684"/>
</dbReference>
<comment type="caution">
    <text evidence="2">The sequence shown here is derived from an EMBL/GenBank/DDBJ whole genome shotgun (WGS) entry which is preliminary data.</text>
</comment>
<keyword evidence="1" id="KW-0812">Transmembrane</keyword>
<dbReference type="Proteomes" id="UP001079657">
    <property type="component" value="Unassembled WGS sequence"/>
</dbReference>
<feature type="transmembrane region" description="Helical" evidence="1">
    <location>
        <begin position="99"/>
        <end position="121"/>
    </location>
</feature>
<proteinExistence type="predicted"/>
<keyword evidence="1" id="KW-0472">Membrane</keyword>
<sequence>MGSYNEVGIANFRIALLIITYFIQALTYYKLAEKAKLENRWIAFIPILQFILFFHIINRSAWYILFGLLALIPFVGPLVLAVLSIYWSVKFYQAFGIETLLIVIAVIIPFVGYIVQLYMAFSESVEYQITNEYQVY</sequence>
<dbReference type="EMBL" id="JAPQES010000001">
    <property type="protein sequence ID" value="MCY6370117.1"/>
    <property type="molecule type" value="Genomic_DNA"/>
</dbReference>
<feature type="transmembrane region" description="Helical" evidence="1">
    <location>
        <begin position="12"/>
        <end position="29"/>
    </location>
</feature>
<reference evidence="2" key="1">
    <citation type="submission" date="2022-12" db="EMBL/GenBank/DDBJ databases">
        <authorList>
            <person name="Wang J."/>
        </authorList>
    </citation>
    <scope>NUCLEOTIDE SEQUENCE</scope>
    <source>
        <strain evidence="2">HY-42-06</strain>
    </source>
</reference>
<name>A0ABT4CM38_9CLOT</name>
<accession>A0ABT4CM38</accession>
<protein>
    <submittedName>
        <fullName evidence="2">DUF5684 domain-containing protein</fullName>
    </submittedName>
</protein>